<name>A0A8H6JNX0_9PEZI</name>
<proteinExistence type="predicted"/>
<sequence>MSSLSVVTTSPPARFTPLCTSTLLTHIFASSINNPLLYPYYLSFNYIK</sequence>
<gene>
    <name evidence="1" type="ORF">CMUS01_12290</name>
</gene>
<reference evidence="1" key="1">
    <citation type="journal article" date="2020" name="Phytopathology">
        <title>Genome Sequence Resources of Colletotrichum truncatum, C. plurivorum, C. musicola, and C. sojae: Four Species Pathogenic to Soybean (Glycine max).</title>
        <authorList>
            <person name="Rogerio F."/>
            <person name="Boufleur T.R."/>
            <person name="Ciampi-Guillardi M."/>
            <person name="Sukno S.A."/>
            <person name="Thon M.R."/>
            <person name="Massola Junior N.S."/>
            <person name="Baroncelli R."/>
        </authorList>
    </citation>
    <scope>NUCLEOTIDE SEQUENCE</scope>
    <source>
        <strain evidence="1">LFN0074</strain>
    </source>
</reference>
<accession>A0A8H6JNX0</accession>
<keyword evidence="2" id="KW-1185">Reference proteome</keyword>
<dbReference type="OrthoDB" id="4842734at2759"/>
<comment type="caution">
    <text evidence="1">The sequence shown here is derived from an EMBL/GenBank/DDBJ whole genome shotgun (WGS) entry which is preliminary data.</text>
</comment>
<evidence type="ECO:0000313" key="2">
    <source>
        <dbReference type="Proteomes" id="UP000639643"/>
    </source>
</evidence>
<organism evidence="1 2">
    <name type="scientific">Colletotrichum musicola</name>
    <dbReference type="NCBI Taxonomy" id="2175873"/>
    <lineage>
        <taxon>Eukaryota</taxon>
        <taxon>Fungi</taxon>
        <taxon>Dikarya</taxon>
        <taxon>Ascomycota</taxon>
        <taxon>Pezizomycotina</taxon>
        <taxon>Sordariomycetes</taxon>
        <taxon>Hypocreomycetidae</taxon>
        <taxon>Glomerellales</taxon>
        <taxon>Glomerellaceae</taxon>
        <taxon>Colletotrichum</taxon>
        <taxon>Colletotrichum orchidearum species complex</taxon>
    </lineage>
</organism>
<dbReference type="EMBL" id="WIGM01000678">
    <property type="protein sequence ID" value="KAF6816313.1"/>
    <property type="molecule type" value="Genomic_DNA"/>
</dbReference>
<dbReference type="AlphaFoldDB" id="A0A8H6JNX0"/>
<protein>
    <submittedName>
        <fullName evidence="1">Uncharacterized protein</fullName>
    </submittedName>
</protein>
<evidence type="ECO:0000313" key="1">
    <source>
        <dbReference type="EMBL" id="KAF6816313.1"/>
    </source>
</evidence>
<dbReference type="Proteomes" id="UP000639643">
    <property type="component" value="Unassembled WGS sequence"/>
</dbReference>